<evidence type="ECO:0000259" key="6">
    <source>
        <dbReference type="PROSITE" id="PS50222"/>
    </source>
</evidence>
<dbReference type="InterPro" id="IPR002048">
    <property type="entry name" value="EF_hand_dom"/>
</dbReference>
<dbReference type="PRINTS" id="PR00450">
    <property type="entry name" value="RECOVERIN"/>
</dbReference>
<dbReference type="Gene3D" id="1.10.238.10">
    <property type="entry name" value="EF-hand"/>
    <property type="match status" value="1"/>
</dbReference>
<dbReference type="EMBL" id="REGN01000043">
    <property type="protein sequence ID" value="RNA44938.1"/>
    <property type="molecule type" value="Genomic_DNA"/>
</dbReference>
<name>A0A3M7TAM1_BRAPC</name>
<evidence type="ECO:0000313" key="8">
    <source>
        <dbReference type="Proteomes" id="UP000276133"/>
    </source>
</evidence>
<dbReference type="PANTHER" id="PTHR23055">
    <property type="entry name" value="CALCIUM BINDING PROTEINS"/>
    <property type="match status" value="1"/>
</dbReference>
<dbReference type="InterPro" id="IPR028846">
    <property type="entry name" value="Recoverin"/>
</dbReference>
<evidence type="ECO:0000256" key="5">
    <source>
        <dbReference type="ARBA" id="ARBA00023288"/>
    </source>
</evidence>
<feature type="domain" description="EF-hand" evidence="6">
    <location>
        <begin position="101"/>
        <end position="136"/>
    </location>
</feature>
<comment type="caution">
    <text evidence="7">The sequence shown here is derived from an EMBL/GenBank/DDBJ whole genome shotgun (WGS) entry which is preliminary data.</text>
</comment>
<dbReference type="SUPFAM" id="SSF47473">
    <property type="entry name" value="EF-hand"/>
    <property type="match status" value="1"/>
</dbReference>
<dbReference type="Pfam" id="PF13499">
    <property type="entry name" value="EF-hand_7"/>
    <property type="match status" value="1"/>
</dbReference>
<keyword evidence="4" id="KW-0677">Repeat</keyword>
<dbReference type="AlphaFoldDB" id="A0A3M7TAM1"/>
<dbReference type="InterPro" id="IPR011992">
    <property type="entry name" value="EF-hand-dom_pair"/>
</dbReference>
<evidence type="ECO:0000256" key="1">
    <source>
        <dbReference type="ARBA" id="ARBA00006049"/>
    </source>
</evidence>
<dbReference type="GO" id="GO:0005509">
    <property type="term" value="F:calcium ion binding"/>
    <property type="evidence" value="ECO:0007669"/>
    <property type="project" value="InterPro"/>
</dbReference>
<evidence type="ECO:0000256" key="4">
    <source>
        <dbReference type="ARBA" id="ARBA00022737"/>
    </source>
</evidence>
<keyword evidence="5" id="KW-0449">Lipoprotein</keyword>
<evidence type="ECO:0000313" key="7">
    <source>
        <dbReference type="EMBL" id="RNA44938.1"/>
    </source>
</evidence>
<evidence type="ECO:0000256" key="2">
    <source>
        <dbReference type="ARBA" id="ARBA00022707"/>
    </source>
</evidence>
<reference evidence="7 8" key="1">
    <citation type="journal article" date="2018" name="Sci. Rep.">
        <title>Genomic signatures of local adaptation to the degree of environmental predictability in rotifers.</title>
        <authorList>
            <person name="Franch-Gras L."/>
            <person name="Hahn C."/>
            <person name="Garcia-Roger E.M."/>
            <person name="Carmona M.J."/>
            <person name="Serra M."/>
            <person name="Gomez A."/>
        </authorList>
    </citation>
    <scope>NUCLEOTIDE SEQUENCE [LARGE SCALE GENOMIC DNA]</scope>
    <source>
        <strain evidence="7">HYR1</strain>
    </source>
</reference>
<keyword evidence="3" id="KW-0479">Metal-binding</keyword>
<dbReference type="SMART" id="SM00054">
    <property type="entry name" value="EFh"/>
    <property type="match status" value="3"/>
</dbReference>
<sequence>MGLKSSKSTGETLSEAELEALTLSTQMSRAEIVKWHKGFMLDCPSGRLTKKEFIKIYEELFPRVRAKRFCDNVFSVFDKANTNTIDFTEFIIACSLTSKGKSKEKLRTSFQVYDSDSNELLTKEEMQKIIKAVHELYAGITLTENDSTRKVNCLIDQFDKSKSGSIKKNDFFEGVSTDPQIKNAIYKQDSSKSLKNDQN</sequence>
<dbReference type="PROSITE" id="PS50222">
    <property type="entry name" value="EF_HAND_2"/>
    <property type="match status" value="2"/>
</dbReference>
<gene>
    <name evidence="7" type="ORF">BpHYR1_052227</name>
</gene>
<organism evidence="7 8">
    <name type="scientific">Brachionus plicatilis</name>
    <name type="common">Marine rotifer</name>
    <name type="synonym">Brachionus muelleri</name>
    <dbReference type="NCBI Taxonomy" id="10195"/>
    <lineage>
        <taxon>Eukaryota</taxon>
        <taxon>Metazoa</taxon>
        <taxon>Spiralia</taxon>
        <taxon>Gnathifera</taxon>
        <taxon>Rotifera</taxon>
        <taxon>Eurotatoria</taxon>
        <taxon>Monogononta</taxon>
        <taxon>Pseudotrocha</taxon>
        <taxon>Ploima</taxon>
        <taxon>Brachionidae</taxon>
        <taxon>Brachionus</taxon>
    </lineage>
</organism>
<dbReference type="STRING" id="10195.A0A3M7TAM1"/>
<dbReference type="Proteomes" id="UP000276133">
    <property type="component" value="Unassembled WGS sequence"/>
</dbReference>
<accession>A0A3M7TAM1</accession>
<keyword evidence="2" id="KW-0519">Myristate</keyword>
<dbReference type="PANTHER" id="PTHR23055:SF178">
    <property type="entry name" value="NEUROCALCIN HOMOLOG"/>
    <property type="match status" value="1"/>
</dbReference>
<protein>
    <submittedName>
        <fullName evidence="7">Frequenin-1</fullName>
    </submittedName>
</protein>
<proteinExistence type="inferred from homology"/>
<dbReference type="CDD" id="cd00051">
    <property type="entry name" value="EFh"/>
    <property type="match status" value="1"/>
</dbReference>
<evidence type="ECO:0000256" key="3">
    <source>
        <dbReference type="ARBA" id="ARBA00022723"/>
    </source>
</evidence>
<feature type="domain" description="EF-hand" evidence="6">
    <location>
        <begin position="65"/>
        <end position="100"/>
    </location>
</feature>
<keyword evidence="8" id="KW-1185">Reference proteome</keyword>
<comment type="similarity">
    <text evidence="1">Belongs to the recoverin family.</text>
</comment>
<dbReference type="OrthoDB" id="191686at2759"/>